<evidence type="ECO:0000313" key="2">
    <source>
        <dbReference type="EMBL" id="ELQ32742.1"/>
    </source>
</evidence>
<feature type="domain" description="Methyltransferase type 11" evidence="1">
    <location>
        <begin position="38"/>
        <end position="141"/>
    </location>
</feature>
<keyword evidence="2" id="KW-0830">Ubiquinone</keyword>
<gene>
    <name evidence="2" type="ORF">OOU_Y34scaffold01054g1</name>
</gene>
<dbReference type="PANTHER" id="PTHR43861">
    <property type="entry name" value="TRANS-ACONITATE 2-METHYLTRANSFERASE-RELATED"/>
    <property type="match status" value="1"/>
</dbReference>
<accession>A0AA97NMB7</accession>
<name>A0AA97NMB7_PYRO3</name>
<dbReference type="InterPro" id="IPR013216">
    <property type="entry name" value="Methyltransf_11"/>
</dbReference>
<dbReference type="PANTHER" id="PTHR43861:SF1">
    <property type="entry name" value="TRANS-ACONITATE 2-METHYLTRANSFERASE"/>
    <property type="match status" value="1"/>
</dbReference>
<dbReference type="GO" id="GO:0032259">
    <property type="term" value="P:methylation"/>
    <property type="evidence" value="ECO:0007669"/>
    <property type="project" value="UniProtKB-KW"/>
</dbReference>
<dbReference type="Gene3D" id="3.40.50.150">
    <property type="entry name" value="Vaccinia Virus protein VP39"/>
    <property type="match status" value="1"/>
</dbReference>
<dbReference type="SUPFAM" id="SSF53335">
    <property type="entry name" value="S-adenosyl-L-methionine-dependent methyltransferases"/>
    <property type="match status" value="1"/>
</dbReference>
<dbReference type="EMBL" id="JH793829">
    <property type="protein sequence ID" value="ELQ32742.1"/>
    <property type="molecule type" value="Genomic_DNA"/>
</dbReference>
<protein>
    <submittedName>
        <fullName evidence="2">Ubiquinone/menaquinone biosynthesis methyltransferase</fullName>
    </submittedName>
</protein>
<dbReference type="InterPro" id="IPR029063">
    <property type="entry name" value="SAM-dependent_MTases_sf"/>
</dbReference>
<keyword evidence="2" id="KW-0489">Methyltransferase</keyword>
<dbReference type="Pfam" id="PF08241">
    <property type="entry name" value="Methyltransf_11"/>
    <property type="match status" value="1"/>
</dbReference>
<reference evidence="2" key="1">
    <citation type="journal article" date="2012" name="PLoS Genet.">
        <title>Comparative analysis of the genomes of two field isolates of the rice blast fungus Magnaporthe oryzae.</title>
        <authorList>
            <person name="Xue M."/>
            <person name="Yang J."/>
            <person name="Li Z."/>
            <person name="Hu S."/>
            <person name="Yao N."/>
            <person name="Dean R.A."/>
            <person name="Zhao W."/>
            <person name="Shen M."/>
            <person name="Zhang H."/>
            <person name="Li C."/>
            <person name="Liu L."/>
            <person name="Cao L."/>
            <person name="Xu X."/>
            <person name="Xing Y."/>
            <person name="Hsiang T."/>
            <person name="Zhang Z."/>
            <person name="Xu J.R."/>
            <person name="Peng Y.L."/>
        </authorList>
    </citation>
    <scope>NUCLEOTIDE SEQUENCE</scope>
    <source>
        <strain evidence="2">Y34</strain>
    </source>
</reference>
<organism evidence="2">
    <name type="scientific">Pyricularia oryzae (strain Y34)</name>
    <name type="common">Rice blast fungus</name>
    <name type="synonym">Magnaporthe oryzae</name>
    <dbReference type="NCBI Taxonomy" id="1143189"/>
    <lineage>
        <taxon>Eukaryota</taxon>
        <taxon>Fungi</taxon>
        <taxon>Dikarya</taxon>
        <taxon>Ascomycota</taxon>
        <taxon>Pezizomycotina</taxon>
        <taxon>Sordariomycetes</taxon>
        <taxon>Sordariomycetidae</taxon>
        <taxon>Magnaporthales</taxon>
        <taxon>Pyriculariaceae</taxon>
        <taxon>Pyricularia</taxon>
    </lineage>
</organism>
<dbReference type="AlphaFoldDB" id="A0AA97NMB7"/>
<dbReference type="CDD" id="cd02440">
    <property type="entry name" value="AdoMet_MTases"/>
    <property type="match status" value="1"/>
</dbReference>
<dbReference type="SMR" id="A0AA97NMB7"/>
<dbReference type="GO" id="GO:0008757">
    <property type="term" value="F:S-adenosylmethionine-dependent methyltransferase activity"/>
    <property type="evidence" value="ECO:0007669"/>
    <property type="project" value="InterPro"/>
</dbReference>
<evidence type="ECO:0000259" key="1">
    <source>
        <dbReference type="Pfam" id="PF08241"/>
    </source>
</evidence>
<keyword evidence="2" id="KW-0808">Transferase</keyword>
<dbReference type="Proteomes" id="UP000011086">
    <property type="component" value="Unassembled WGS sequence"/>
</dbReference>
<proteinExistence type="predicted"/>
<sequence>MADTKELAQTYTAVNNTQYDAGLFLLKQLGLEPGMRVLDVGCGPGNITSYLADVVGASGEVVGVDPSEERIDLARAKITSPGESSGTGARLSFFVGTAEDLSRFATGSFDAVYCNSTLHWVRDQPLALREFARVLKPGGRLGVSGQSGDFVAAHEAIAKTVLGREPYSAYDHSVGAPRFLKRAEMESLLDAAGFGSRSFAINPIFKSTKNGDEMISWLESSSSGKTYGGIPVEMRPQARKEMLVEWDKLTTAEGLTMQLDLLVTVAFKP</sequence>